<proteinExistence type="predicted"/>
<dbReference type="EMBL" id="MGAC01000038">
    <property type="protein sequence ID" value="OGK37521.1"/>
    <property type="molecule type" value="Genomic_DNA"/>
</dbReference>
<name>A0A1F7I2A8_9BACT</name>
<gene>
    <name evidence="1" type="ORF">A3F03_04885</name>
</gene>
<organism evidence="1 2">
    <name type="scientific">Candidatus Roizmanbacteria bacterium RIFCSPHIGHO2_12_FULL_41_11</name>
    <dbReference type="NCBI Taxonomy" id="1802052"/>
    <lineage>
        <taxon>Bacteria</taxon>
        <taxon>Candidatus Roizmaniibacteriota</taxon>
    </lineage>
</organism>
<dbReference type="Proteomes" id="UP000176803">
    <property type="component" value="Unassembled WGS sequence"/>
</dbReference>
<comment type="caution">
    <text evidence="1">The sequence shown here is derived from an EMBL/GenBank/DDBJ whole genome shotgun (WGS) entry which is preliminary data.</text>
</comment>
<evidence type="ECO:0000313" key="1">
    <source>
        <dbReference type="EMBL" id="OGK37521.1"/>
    </source>
</evidence>
<evidence type="ECO:0000313" key="2">
    <source>
        <dbReference type="Proteomes" id="UP000176803"/>
    </source>
</evidence>
<sequence length="176" mass="20213">MRKTSDVLNKFASDSGSQIWGLATVPDDWINQLKTYRKITLEDSETALMYIMTLALFIELLVARTGDLLDEKERDVVEKKTLDTILDLFKITNFDSLKDAKGADEKAEFVLKTMKDVINNSKKEQGKNGYTIPEIYTQFFVNSHTFGKKIPKDILAEYVKSKIGLFEEQDFRNKLV</sequence>
<protein>
    <submittedName>
        <fullName evidence="1">Uncharacterized protein</fullName>
    </submittedName>
</protein>
<accession>A0A1F7I2A8</accession>
<dbReference type="AlphaFoldDB" id="A0A1F7I2A8"/>
<reference evidence="1 2" key="1">
    <citation type="journal article" date="2016" name="Nat. Commun.">
        <title>Thousands of microbial genomes shed light on interconnected biogeochemical processes in an aquifer system.</title>
        <authorList>
            <person name="Anantharaman K."/>
            <person name="Brown C.T."/>
            <person name="Hug L.A."/>
            <person name="Sharon I."/>
            <person name="Castelle C.J."/>
            <person name="Probst A.J."/>
            <person name="Thomas B.C."/>
            <person name="Singh A."/>
            <person name="Wilkins M.J."/>
            <person name="Karaoz U."/>
            <person name="Brodie E.L."/>
            <person name="Williams K.H."/>
            <person name="Hubbard S.S."/>
            <person name="Banfield J.F."/>
        </authorList>
    </citation>
    <scope>NUCLEOTIDE SEQUENCE [LARGE SCALE GENOMIC DNA]</scope>
</reference>